<evidence type="ECO:0000313" key="2">
    <source>
        <dbReference type="Proteomes" id="UP000283269"/>
    </source>
</evidence>
<proteinExistence type="predicted"/>
<dbReference type="AlphaFoldDB" id="A0A409X9F8"/>
<name>A0A409X9F8_PSICY</name>
<organism evidence="1 2">
    <name type="scientific">Psilocybe cyanescens</name>
    <dbReference type="NCBI Taxonomy" id="93625"/>
    <lineage>
        <taxon>Eukaryota</taxon>
        <taxon>Fungi</taxon>
        <taxon>Dikarya</taxon>
        <taxon>Basidiomycota</taxon>
        <taxon>Agaricomycotina</taxon>
        <taxon>Agaricomycetes</taxon>
        <taxon>Agaricomycetidae</taxon>
        <taxon>Agaricales</taxon>
        <taxon>Agaricineae</taxon>
        <taxon>Strophariaceae</taxon>
        <taxon>Psilocybe</taxon>
    </lineage>
</organism>
<protein>
    <submittedName>
        <fullName evidence="1">Uncharacterized protein</fullName>
    </submittedName>
</protein>
<comment type="caution">
    <text evidence="1">The sequence shown here is derived from an EMBL/GenBank/DDBJ whole genome shotgun (WGS) entry which is preliminary data.</text>
</comment>
<keyword evidence="2" id="KW-1185">Reference proteome</keyword>
<dbReference type="InParanoid" id="A0A409X9F8"/>
<sequence>MRGGDGDEDGEGVACGVVLGGKEEQQQGEGVILGWAGAGLACHWYWGWSSSMLKATQTASAAKHAPIAKEDCGLADFGAAEPYPASMSLPD</sequence>
<accession>A0A409X9F8</accession>
<reference evidence="1 2" key="1">
    <citation type="journal article" date="2018" name="Evol. Lett.">
        <title>Horizontal gene cluster transfer increased hallucinogenic mushroom diversity.</title>
        <authorList>
            <person name="Reynolds H.T."/>
            <person name="Vijayakumar V."/>
            <person name="Gluck-Thaler E."/>
            <person name="Korotkin H.B."/>
            <person name="Matheny P.B."/>
            <person name="Slot J.C."/>
        </authorList>
    </citation>
    <scope>NUCLEOTIDE SEQUENCE [LARGE SCALE GENOMIC DNA]</scope>
    <source>
        <strain evidence="1 2">2631</strain>
    </source>
</reference>
<dbReference type="EMBL" id="NHYD01002283">
    <property type="protein sequence ID" value="PPQ87428.1"/>
    <property type="molecule type" value="Genomic_DNA"/>
</dbReference>
<gene>
    <name evidence="1" type="ORF">CVT25_008124</name>
</gene>
<dbReference type="Proteomes" id="UP000283269">
    <property type="component" value="Unassembled WGS sequence"/>
</dbReference>
<evidence type="ECO:0000313" key="1">
    <source>
        <dbReference type="EMBL" id="PPQ87428.1"/>
    </source>
</evidence>